<keyword evidence="6" id="KW-0547">Nucleotide-binding</keyword>
<keyword evidence="19" id="KW-1185">Reference proteome</keyword>
<keyword evidence="5" id="KW-0808">Transferase</keyword>
<dbReference type="InterPro" id="IPR036117">
    <property type="entry name" value="DhaL_dom_sf"/>
</dbReference>
<dbReference type="InterPro" id="IPR050861">
    <property type="entry name" value="Dihydroxyacetone_Kinase"/>
</dbReference>
<dbReference type="GO" id="GO:0034012">
    <property type="term" value="F:FAD-AMP lyase (cyclizing) activity"/>
    <property type="evidence" value="ECO:0007669"/>
    <property type="project" value="UniProtKB-EC"/>
</dbReference>
<gene>
    <name evidence="18" type="primary">DAK_0</name>
    <name evidence="20 21" type="synonym">LOC112688338</name>
    <name evidence="18" type="ORF">g.128309</name>
</gene>
<evidence type="ECO:0000259" key="16">
    <source>
        <dbReference type="PROSITE" id="PS51480"/>
    </source>
</evidence>
<evidence type="ECO:0000256" key="7">
    <source>
        <dbReference type="ARBA" id="ARBA00022777"/>
    </source>
</evidence>
<feature type="domain" description="DhaK" evidence="17">
    <location>
        <begin position="16"/>
        <end position="339"/>
    </location>
</feature>
<evidence type="ECO:0000256" key="1">
    <source>
        <dbReference type="ARBA" id="ARBA00012107"/>
    </source>
</evidence>
<feature type="domain" description="DhaL" evidence="16">
    <location>
        <begin position="380"/>
        <end position="583"/>
    </location>
</feature>
<evidence type="ECO:0000256" key="8">
    <source>
        <dbReference type="ARBA" id="ARBA00022840"/>
    </source>
</evidence>
<dbReference type="EC" id="2.7.1.29" evidence="1"/>
<evidence type="ECO:0000256" key="12">
    <source>
        <dbReference type="ARBA" id="ARBA00046681"/>
    </source>
</evidence>
<evidence type="ECO:0000256" key="5">
    <source>
        <dbReference type="ARBA" id="ARBA00022679"/>
    </source>
</evidence>
<dbReference type="OrthoDB" id="1724672at2759"/>
<evidence type="ECO:0000313" key="18">
    <source>
        <dbReference type="EMBL" id="MBY70116.1"/>
    </source>
</evidence>
<protein>
    <recommendedName>
        <fullName evidence="4">Triokinase/FMN cyclase</fullName>
        <ecNumber evidence="2">2.7.1.28</ecNumber>
        <ecNumber evidence="1">2.7.1.29</ecNumber>
        <ecNumber evidence="3">4.6.1.15</ecNumber>
    </recommendedName>
    <alternativeName>
        <fullName evidence="10">Bifunctional ATP-dependent dihydroxyacetone kinase/FAD-AMP lyase (cyclizing)</fullName>
    </alternativeName>
</protein>
<dbReference type="PROSITE" id="PS51480">
    <property type="entry name" value="DHAL"/>
    <property type="match status" value="1"/>
</dbReference>
<comment type="catalytic activity">
    <reaction evidence="13">
        <text>D-glyceraldehyde + ATP = D-glyceraldehyde 3-phosphate + ADP + H(+)</text>
        <dbReference type="Rhea" id="RHEA:13941"/>
        <dbReference type="ChEBI" id="CHEBI:15378"/>
        <dbReference type="ChEBI" id="CHEBI:17378"/>
        <dbReference type="ChEBI" id="CHEBI:30616"/>
        <dbReference type="ChEBI" id="CHEBI:59776"/>
        <dbReference type="ChEBI" id="CHEBI:456216"/>
        <dbReference type="EC" id="2.7.1.28"/>
    </reaction>
</comment>
<evidence type="ECO:0000256" key="4">
    <source>
        <dbReference type="ARBA" id="ARBA00018932"/>
    </source>
</evidence>
<dbReference type="Proteomes" id="UP000694846">
    <property type="component" value="Unplaced"/>
</dbReference>
<evidence type="ECO:0000313" key="19">
    <source>
        <dbReference type="Proteomes" id="UP000694846"/>
    </source>
</evidence>
<dbReference type="EC" id="2.7.1.28" evidence="2"/>
<keyword evidence="18" id="KW-0456">Lyase</keyword>
<dbReference type="FunFam" id="1.25.40.340:FF:000002">
    <property type="entry name" value="Dihydroxyacetone kinase, L subunit"/>
    <property type="match status" value="1"/>
</dbReference>
<evidence type="ECO:0000256" key="15">
    <source>
        <dbReference type="ARBA" id="ARBA00048898"/>
    </source>
</evidence>
<dbReference type="GO" id="GO:0005829">
    <property type="term" value="C:cytosol"/>
    <property type="evidence" value="ECO:0007669"/>
    <property type="project" value="TreeGrafter"/>
</dbReference>
<dbReference type="EC" id="4.6.1.15" evidence="3"/>
<reference evidence="18" key="1">
    <citation type="submission" date="2018-04" db="EMBL/GenBank/DDBJ databases">
        <title>Transcriptome assembly of Sipha flava.</title>
        <authorList>
            <person name="Scully E.D."/>
            <person name="Geib S.M."/>
            <person name="Palmer N.A."/>
            <person name="Koch K."/>
            <person name="Bradshaw J."/>
            <person name="Heng-Moss T."/>
            <person name="Sarath G."/>
        </authorList>
    </citation>
    <scope>NUCLEOTIDE SEQUENCE</scope>
</reference>
<dbReference type="GO" id="GO:0019563">
    <property type="term" value="P:glycerol catabolic process"/>
    <property type="evidence" value="ECO:0007669"/>
    <property type="project" value="TreeGrafter"/>
</dbReference>
<dbReference type="SMART" id="SM01120">
    <property type="entry name" value="Dak2"/>
    <property type="match status" value="1"/>
</dbReference>
<evidence type="ECO:0000256" key="6">
    <source>
        <dbReference type="ARBA" id="ARBA00022741"/>
    </source>
</evidence>
<evidence type="ECO:0000256" key="11">
    <source>
        <dbReference type="ARBA" id="ARBA00045490"/>
    </source>
</evidence>
<dbReference type="GO" id="GO:0050354">
    <property type="term" value="F:triokinase activity"/>
    <property type="evidence" value="ECO:0007669"/>
    <property type="project" value="UniProtKB-EC"/>
</dbReference>
<dbReference type="InterPro" id="IPR004007">
    <property type="entry name" value="DhaL_dom"/>
</dbReference>
<comment type="catalytic activity">
    <reaction evidence="14">
        <text>FAD = riboflavin cyclic-4',5'-phosphate + AMP + H(+)</text>
        <dbReference type="Rhea" id="RHEA:13729"/>
        <dbReference type="ChEBI" id="CHEBI:15378"/>
        <dbReference type="ChEBI" id="CHEBI:57692"/>
        <dbReference type="ChEBI" id="CHEBI:76202"/>
        <dbReference type="ChEBI" id="CHEBI:456215"/>
        <dbReference type="EC" id="4.6.1.15"/>
    </reaction>
</comment>
<comment type="catalytic activity">
    <reaction evidence="15">
        <text>dihydroxyacetone + ATP = dihydroxyacetone phosphate + ADP + H(+)</text>
        <dbReference type="Rhea" id="RHEA:15773"/>
        <dbReference type="ChEBI" id="CHEBI:15378"/>
        <dbReference type="ChEBI" id="CHEBI:16016"/>
        <dbReference type="ChEBI" id="CHEBI:30616"/>
        <dbReference type="ChEBI" id="CHEBI:57642"/>
        <dbReference type="ChEBI" id="CHEBI:456216"/>
        <dbReference type="EC" id="2.7.1.29"/>
    </reaction>
</comment>
<evidence type="ECO:0000256" key="14">
    <source>
        <dbReference type="ARBA" id="ARBA00048526"/>
    </source>
</evidence>
<evidence type="ECO:0000256" key="3">
    <source>
        <dbReference type="ARBA" id="ARBA00012578"/>
    </source>
</evidence>
<evidence type="ECO:0000259" key="17">
    <source>
        <dbReference type="PROSITE" id="PS51481"/>
    </source>
</evidence>
<evidence type="ECO:0000256" key="9">
    <source>
        <dbReference type="ARBA" id="ARBA00023285"/>
    </source>
</evidence>
<comment type="function">
    <text evidence="11">Catalyzes both the phosphorylation of dihydroxyacetone and of glyceraldehyde, and the splitting of ribonucleoside diphosphate-X compounds among which FAD is the best substrate. Represses IFIH1-mediated cellular antiviral response.</text>
</comment>
<evidence type="ECO:0000256" key="10">
    <source>
        <dbReference type="ARBA" id="ARBA00032426"/>
    </source>
</evidence>
<evidence type="ECO:0000313" key="21">
    <source>
        <dbReference type="RefSeq" id="XP_025417282.1"/>
    </source>
</evidence>
<dbReference type="Gene3D" id="3.40.50.10440">
    <property type="entry name" value="Dihydroxyacetone kinase, domain 1"/>
    <property type="match status" value="1"/>
</dbReference>
<keyword evidence="8" id="KW-0067">ATP-binding</keyword>
<dbReference type="AlphaFoldDB" id="A0A2S2PX82"/>
<proteinExistence type="predicted"/>
<dbReference type="SUPFAM" id="SSF101473">
    <property type="entry name" value="DhaL-like"/>
    <property type="match status" value="1"/>
</dbReference>
<dbReference type="PANTHER" id="PTHR28629:SF4">
    <property type="entry name" value="TRIOKINASE_FMN CYCLASE"/>
    <property type="match status" value="1"/>
</dbReference>
<dbReference type="FunFam" id="3.40.50.10440:FF:000001">
    <property type="entry name" value="Dihydroxyacetone kinase, DhaK subunit"/>
    <property type="match status" value="1"/>
</dbReference>
<keyword evidence="7 18" id="KW-0418">Kinase</keyword>
<dbReference type="SUPFAM" id="SSF82549">
    <property type="entry name" value="DAK1/DegV-like"/>
    <property type="match status" value="1"/>
</dbReference>
<name>A0A2S2PX82_9HEMI</name>
<dbReference type="EMBL" id="GGMS01000913">
    <property type="protein sequence ID" value="MBY70116.1"/>
    <property type="molecule type" value="Transcribed_RNA"/>
</dbReference>
<organism evidence="18">
    <name type="scientific">Sipha flava</name>
    <name type="common">yellow sugarcane aphid</name>
    <dbReference type="NCBI Taxonomy" id="143950"/>
    <lineage>
        <taxon>Eukaryota</taxon>
        <taxon>Metazoa</taxon>
        <taxon>Ecdysozoa</taxon>
        <taxon>Arthropoda</taxon>
        <taxon>Hexapoda</taxon>
        <taxon>Insecta</taxon>
        <taxon>Pterygota</taxon>
        <taxon>Neoptera</taxon>
        <taxon>Paraneoptera</taxon>
        <taxon>Hemiptera</taxon>
        <taxon>Sternorrhyncha</taxon>
        <taxon>Aphidomorpha</taxon>
        <taxon>Aphidoidea</taxon>
        <taxon>Aphididae</taxon>
        <taxon>Sipha</taxon>
    </lineage>
</organism>
<accession>A0A2S2PX82</accession>
<comment type="subunit">
    <text evidence="12">Homodimer. Interacts with IFIH1 (via the CARD domains), the interaction is inhibited by viral infection.</text>
</comment>
<dbReference type="InterPro" id="IPR004006">
    <property type="entry name" value="DhaK_dom"/>
</dbReference>
<dbReference type="PROSITE" id="PS51481">
    <property type="entry name" value="DHAK"/>
    <property type="match status" value="1"/>
</dbReference>
<dbReference type="Pfam" id="PF02733">
    <property type="entry name" value="Dak1"/>
    <property type="match status" value="1"/>
</dbReference>
<dbReference type="Gene3D" id="1.25.40.340">
    <property type="match status" value="1"/>
</dbReference>
<dbReference type="GO" id="GO:0004371">
    <property type="term" value="F:glycerone kinase activity"/>
    <property type="evidence" value="ECO:0007669"/>
    <property type="project" value="UniProtKB-EC"/>
</dbReference>
<evidence type="ECO:0000256" key="2">
    <source>
        <dbReference type="ARBA" id="ARBA00012110"/>
    </source>
</evidence>
<dbReference type="RefSeq" id="XP_025417282.1">
    <property type="nucleotide sequence ID" value="XM_025561497.1"/>
</dbReference>
<sequence>MTNQLLNTDEKYLLKNGRVLLKEMFDGLAYTYPEFNVYPESRIVGLKLKSEKRVCLLGGGGAGHEPYPFGYVGDGMLSASVSGHVFTCCSSLNIYQAIKYLNNYNCNGGIILIVANYTGDVFNFGLACEKAKKIDNIEVAELIIGDDCSRPGGKVGKRGMCGLLYVIKILGALAKRGESIDNLLNIGKKINEKLASLGICATSSNVPGNDPSFLLEKGEFEFGVGLHGEAGTSRIKACDVKDLICLAVDKICSTLGLKEFSVICLIVNNLGLVSHIELGALAKYTKEYFEQQKINISRMFVGTFLVSLNMYGFQLSVIDVSDNPEWINYIDEETSAFAWAGNHLSISSSTKKRIQENIISSTLDDINSKLGVCISEKSVLVFKNILTQIGKDILKNVDVLNKLDQEIGDGDNGSTISRFASEMLTSLNKLPLSHPASVLYSLAFICEDKMGGASGALYSLLLTGAASHLASKDYLDWTGALQNALETAMKYSSARKGDKTMFDPIIAIYEVFLKYSNVSYKISSKDYRNILEKALQNVQDVCKNVKEMKAEFGKASYVESVTSVGKMDAGAHGVAVWFNSIYTAYKNNTE</sequence>
<dbReference type="Gene3D" id="3.30.1180.20">
    <property type="entry name" value="Dihydroxyacetone kinase, domain 2"/>
    <property type="match status" value="1"/>
</dbReference>
<dbReference type="Pfam" id="PF02734">
    <property type="entry name" value="Dak2"/>
    <property type="match status" value="1"/>
</dbReference>
<reference evidence="20 21" key="2">
    <citation type="submission" date="2025-04" db="UniProtKB">
        <authorList>
            <consortium name="RefSeq"/>
        </authorList>
    </citation>
    <scope>IDENTIFICATION</scope>
    <source>
        <tissue evidence="20 21">Whole body</tissue>
    </source>
</reference>
<dbReference type="PANTHER" id="PTHR28629">
    <property type="entry name" value="TRIOKINASE/FMN CYCLASE"/>
    <property type="match status" value="1"/>
</dbReference>
<evidence type="ECO:0000256" key="13">
    <source>
        <dbReference type="ARBA" id="ARBA00047974"/>
    </source>
</evidence>
<dbReference type="GO" id="GO:0005524">
    <property type="term" value="F:ATP binding"/>
    <property type="evidence" value="ECO:0007669"/>
    <property type="project" value="UniProtKB-KW"/>
</dbReference>
<dbReference type="RefSeq" id="XP_025417281.1">
    <property type="nucleotide sequence ID" value="XM_025561496.1"/>
</dbReference>
<evidence type="ECO:0000313" key="20">
    <source>
        <dbReference type="RefSeq" id="XP_025417281.1"/>
    </source>
</evidence>
<keyword evidence="9" id="KW-0170">Cobalt</keyword>